<dbReference type="Proteomes" id="UP000887013">
    <property type="component" value="Unassembled WGS sequence"/>
</dbReference>
<reference evidence="2" key="1">
    <citation type="submission" date="2020-08" db="EMBL/GenBank/DDBJ databases">
        <title>Multicomponent nature underlies the extraordinary mechanical properties of spider dragline silk.</title>
        <authorList>
            <person name="Kono N."/>
            <person name="Nakamura H."/>
            <person name="Mori M."/>
            <person name="Yoshida Y."/>
            <person name="Ohtoshi R."/>
            <person name="Malay A.D."/>
            <person name="Moran D.A.P."/>
            <person name="Tomita M."/>
            <person name="Numata K."/>
            <person name="Arakawa K."/>
        </authorList>
    </citation>
    <scope>NUCLEOTIDE SEQUENCE</scope>
</reference>
<protein>
    <submittedName>
        <fullName evidence="2">Uncharacterized protein</fullName>
    </submittedName>
</protein>
<organism evidence="2 3">
    <name type="scientific">Nephila pilipes</name>
    <name type="common">Giant wood spider</name>
    <name type="synonym">Nephila maculata</name>
    <dbReference type="NCBI Taxonomy" id="299642"/>
    <lineage>
        <taxon>Eukaryota</taxon>
        <taxon>Metazoa</taxon>
        <taxon>Ecdysozoa</taxon>
        <taxon>Arthropoda</taxon>
        <taxon>Chelicerata</taxon>
        <taxon>Arachnida</taxon>
        <taxon>Araneae</taxon>
        <taxon>Araneomorphae</taxon>
        <taxon>Entelegynae</taxon>
        <taxon>Araneoidea</taxon>
        <taxon>Nephilidae</taxon>
        <taxon>Nephila</taxon>
    </lineage>
</organism>
<gene>
    <name evidence="2" type="ORF">NPIL_324781</name>
</gene>
<sequence>MNMRKNYCYFGENPNSGIPFAKDIPLPTNDSRVEMISSSCPTNSISSDVLIQCNPDDETETSDPHLREKGQDLNAEERNDLMGLLKENKDVHKERHSGIFR</sequence>
<dbReference type="EMBL" id="BMAW01122308">
    <property type="protein sequence ID" value="GFT98344.1"/>
    <property type="molecule type" value="Genomic_DNA"/>
</dbReference>
<dbReference type="AlphaFoldDB" id="A0A8X6UAL5"/>
<comment type="caution">
    <text evidence="2">The sequence shown here is derived from an EMBL/GenBank/DDBJ whole genome shotgun (WGS) entry which is preliminary data.</text>
</comment>
<feature type="compositionally biased region" description="Basic and acidic residues" evidence="1">
    <location>
        <begin position="62"/>
        <end position="101"/>
    </location>
</feature>
<feature type="region of interest" description="Disordered" evidence="1">
    <location>
        <begin position="54"/>
        <end position="101"/>
    </location>
</feature>
<name>A0A8X6UAL5_NEPPI</name>
<dbReference type="OrthoDB" id="6783097at2759"/>
<keyword evidence="3" id="KW-1185">Reference proteome</keyword>
<evidence type="ECO:0000313" key="3">
    <source>
        <dbReference type="Proteomes" id="UP000887013"/>
    </source>
</evidence>
<accession>A0A8X6UAL5</accession>
<evidence type="ECO:0000313" key="2">
    <source>
        <dbReference type="EMBL" id="GFT98344.1"/>
    </source>
</evidence>
<evidence type="ECO:0000256" key="1">
    <source>
        <dbReference type="SAM" id="MobiDB-lite"/>
    </source>
</evidence>
<proteinExistence type="predicted"/>